<keyword evidence="3" id="KW-1185">Reference proteome</keyword>
<evidence type="ECO:0000256" key="1">
    <source>
        <dbReference type="SAM" id="MobiDB-lite"/>
    </source>
</evidence>
<accession>F4S0V8</accession>
<dbReference type="InParanoid" id="F4S0V8"/>
<dbReference type="Proteomes" id="UP000001072">
    <property type="component" value="Unassembled WGS sequence"/>
</dbReference>
<dbReference type="EMBL" id="GL883136">
    <property type="protein sequence ID" value="EGG01658.1"/>
    <property type="molecule type" value="Genomic_DNA"/>
</dbReference>
<organism evidence="3">
    <name type="scientific">Melampsora larici-populina (strain 98AG31 / pathotype 3-4-7)</name>
    <name type="common">Poplar leaf rust fungus</name>
    <dbReference type="NCBI Taxonomy" id="747676"/>
    <lineage>
        <taxon>Eukaryota</taxon>
        <taxon>Fungi</taxon>
        <taxon>Dikarya</taxon>
        <taxon>Basidiomycota</taxon>
        <taxon>Pucciniomycotina</taxon>
        <taxon>Pucciniomycetes</taxon>
        <taxon>Pucciniales</taxon>
        <taxon>Melampsoraceae</taxon>
        <taxon>Melampsora</taxon>
    </lineage>
</organism>
<evidence type="ECO:0000313" key="2">
    <source>
        <dbReference type="EMBL" id="EGG01658.1"/>
    </source>
</evidence>
<dbReference type="GeneID" id="18930717"/>
<dbReference type="HOGENOM" id="CLU_1982078_0_0_1"/>
<dbReference type="AlphaFoldDB" id="F4S0V8"/>
<sequence>MSISKYLTPSPLKNSIDVDGFLPSGSSTNEQPMSCRTNDAKIELSSTPPSYHAESNETGGPAWPGRSSMKDIGKSLSEALKDDATNKSAWKSVYDEHGFKYVKSTVSWYRRWLEAIDDNQQNLTSL</sequence>
<feature type="region of interest" description="Disordered" evidence="1">
    <location>
        <begin position="1"/>
        <end position="70"/>
    </location>
</feature>
<feature type="compositionally biased region" description="Polar residues" evidence="1">
    <location>
        <begin position="24"/>
        <end position="37"/>
    </location>
</feature>
<proteinExistence type="predicted"/>
<evidence type="ECO:0000313" key="3">
    <source>
        <dbReference type="Proteomes" id="UP000001072"/>
    </source>
</evidence>
<protein>
    <submittedName>
        <fullName evidence="2">Uncharacterized protein</fullName>
    </submittedName>
</protein>
<reference evidence="3" key="1">
    <citation type="journal article" date="2011" name="Proc. Natl. Acad. Sci. U.S.A.">
        <title>Obligate biotrophy features unraveled by the genomic analysis of rust fungi.</title>
        <authorList>
            <person name="Duplessis S."/>
            <person name="Cuomo C.A."/>
            <person name="Lin Y.-C."/>
            <person name="Aerts A."/>
            <person name="Tisserant E."/>
            <person name="Veneault-Fourrey C."/>
            <person name="Joly D.L."/>
            <person name="Hacquard S."/>
            <person name="Amselem J."/>
            <person name="Cantarel B.L."/>
            <person name="Chiu R."/>
            <person name="Coutinho P.M."/>
            <person name="Feau N."/>
            <person name="Field M."/>
            <person name="Frey P."/>
            <person name="Gelhaye E."/>
            <person name="Goldberg J."/>
            <person name="Grabherr M.G."/>
            <person name="Kodira C.D."/>
            <person name="Kohler A."/>
            <person name="Kuees U."/>
            <person name="Lindquist E.A."/>
            <person name="Lucas S.M."/>
            <person name="Mago R."/>
            <person name="Mauceli E."/>
            <person name="Morin E."/>
            <person name="Murat C."/>
            <person name="Pangilinan J.L."/>
            <person name="Park R."/>
            <person name="Pearson M."/>
            <person name="Quesneville H."/>
            <person name="Rouhier N."/>
            <person name="Sakthikumar S."/>
            <person name="Salamov A.A."/>
            <person name="Schmutz J."/>
            <person name="Selles B."/>
            <person name="Shapiro H."/>
            <person name="Tanguay P."/>
            <person name="Tuskan G.A."/>
            <person name="Henrissat B."/>
            <person name="Van de Peer Y."/>
            <person name="Rouze P."/>
            <person name="Ellis J.G."/>
            <person name="Dodds P.N."/>
            <person name="Schein J.E."/>
            <person name="Zhong S."/>
            <person name="Hamelin R.C."/>
            <person name="Grigoriev I.V."/>
            <person name="Szabo L.J."/>
            <person name="Martin F."/>
        </authorList>
    </citation>
    <scope>NUCLEOTIDE SEQUENCE [LARGE SCALE GENOMIC DNA]</scope>
    <source>
        <strain evidence="3">98AG31 / pathotype 3-4-7</strain>
    </source>
</reference>
<name>F4S0V8_MELLP</name>
<feature type="compositionally biased region" description="Polar residues" evidence="1">
    <location>
        <begin position="1"/>
        <end position="13"/>
    </location>
</feature>
<dbReference type="VEuPathDB" id="FungiDB:MELLADRAFT_66855"/>
<dbReference type="KEGG" id="mlr:MELLADRAFT_66855"/>
<gene>
    <name evidence="2" type="ORF">MELLADRAFT_66855</name>
</gene>
<dbReference type="RefSeq" id="XP_007415003.1">
    <property type="nucleotide sequence ID" value="XM_007414941.1"/>
</dbReference>